<dbReference type="InParanoid" id="A0A5N4ASA9"/>
<reference evidence="1" key="2">
    <citation type="submission" date="2019-08" db="EMBL/GenBank/DDBJ databases">
        <authorList>
            <consortium name="Photinus pyralis genome working group"/>
            <person name="Fallon T.R."/>
            <person name="Sander Lower S.E."/>
            <person name="Weng J.-K."/>
        </authorList>
    </citation>
    <scope>NUCLEOTIDE SEQUENCE</scope>
    <source>
        <strain evidence="1">1611_PpyrPB1</strain>
        <tissue evidence="1">Whole body</tissue>
    </source>
</reference>
<evidence type="ECO:0000313" key="1">
    <source>
        <dbReference type="EMBL" id="KAB0800108.1"/>
    </source>
</evidence>
<protein>
    <submittedName>
        <fullName evidence="1">Uncharacterized protein</fullName>
    </submittedName>
</protein>
<comment type="caution">
    <text evidence="1">The sequence shown here is derived from an EMBL/GenBank/DDBJ whole genome shotgun (WGS) entry which is preliminary data.</text>
</comment>
<dbReference type="AlphaFoldDB" id="A0A5N4ASA9"/>
<dbReference type="EMBL" id="VVIM01000005">
    <property type="protein sequence ID" value="KAB0800139.1"/>
    <property type="molecule type" value="Genomic_DNA"/>
</dbReference>
<accession>A0A5N4ASA9</accession>
<proteinExistence type="predicted"/>
<organism evidence="1 3">
    <name type="scientific">Photinus pyralis</name>
    <name type="common">Common eastern firefly</name>
    <name type="synonym">Lampyris pyralis</name>
    <dbReference type="NCBI Taxonomy" id="7054"/>
    <lineage>
        <taxon>Eukaryota</taxon>
        <taxon>Metazoa</taxon>
        <taxon>Ecdysozoa</taxon>
        <taxon>Arthropoda</taxon>
        <taxon>Hexapoda</taxon>
        <taxon>Insecta</taxon>
        <taxon>Pterygota</taxon>
        <taxon>Neoptera</taxon>
        <taxon>Endopterygota</taxon>
        <taxon>Coleoptera</taxon>
        <taxon>Polyphaga</taxon>
        <taxon>Elateriformia</taxon>
        <taxon>Elateroidea</taxon>
        <taxon>Lampyridae</taxon>
        <taxon>Lampyrinae</taxon>
        <taxon>Photinus</taxon>
    </lineage>
</organism>
<evidence type="ECO:0000313" key="3">
    <source>
        <dbReference type="Proteomes" id="UP000327044"/>
    </source>
</evidence>
<sequence length="201" mass="23507">MDPFLTTYRRDFYPKRVKTDVVKGTQEFSDPLGESFKNYLQLSSDPTSPEPPVVDADTYLHLHEENHPKLARMHFKEPINNEVMTKTFIYNGRTVYQIDYCDLEKDNAYKEELRKKNMFRLPDDWDIPLTSQRYAHRDPVVINPQAMEPPKRIKVANNLEPQPHIRKILNVTTGKSEYMGMIGDLGELIMNEELHGKVVLQ</sequence>
<dbReference type="EMBL" id="VVIM01000005">
    <property type="protein sequence ID" value="KAB0800108.1"/>
    <property type="molecule type" value="Genomic_DNA"/>
</dbReference>
<keyword evidence="3" id="KW-1185">Reference proteome</keyword>
<gene>
    <name evidence="1" type="ORF">PPYR_07988</name>
    <name evidence="2" type="ORF">PPYR_08019</name>
</gene>
<dbReference type="Proteomes" id="UP000327044">
    <property type="component" value="Unassembled WGS sequence"/>
</dbReference>
<name>A0A5N4ASA9_PHOPY</name>
<reference evidence="1 3" key="1">
    <citation type="journal article" date="2018" name="Elife">
        <title>Firefly genomes illuminate parallel origins of bioluminescence in beetles.</title>
        <authorList>
            <person name="Fallon T.R."/>
            <person name="Lower S.E."/>
            <person name="Chang C.H."/>
            <person name="Bessho-Uehara M."/>
            <person name="Martin G.J."/>
            <person name="Bewick A.J."/>
            <person name="Behringer M."/>
            <person name="Debat H.J."/>
            <person name="Wong I."/>
            <person name="Day J.C."/>
            <person name="Suvorov A."/>
            <person name="Silva C.J."/>
            <person name="Stanger-Hall K.F."/>
            <person name="Hall D.W."/>
            <person name="Schmitz R.J."/>
            <person name="Nelson D.R."/>
            <person name="Lewis S.M."/>
            <person name="Shigenobu S."/>
            <person name="Bybee S.M."/>
            <person name="Larracuente A.M."/>
            <person name="Oba Y."/>
            <person name="Weng J.K."/>
        </authorList>
    </citation>
    <scope>NUCLEOTIDE SEQUENCE [LARGE SCALE GENOMIC DNA]</scope>
    <source>
        <strain evidence="1">1611_PpyrPB1</strain>
        <tissue evidence="1">Whole body</tissue>
    </source>
</reference>
<dbReference type="OrthoDB" id="7201605at2759"/>
<evidence type="ECO:0000313" key="2">
    <source>
        <dbReference type="EMBL" id="KAB0800139.1"/>
    </source>
</evidence>